<evidence type="ECO:0000256" key="12">
    <source>
        <dbReference type="SAM" id="Phobius"/>
    </source>
</evidence>
<dbReference type="PRINTS" id="PR00237">
    <property type="entry name" value="GPCRRHODOPSN"/>
</dbReference>
<evidence type="ECO:0000313" key="14">
    <source>
        <dbReference type="Ensembl" id="ENSPNAP00000001523.1"/>
    </source>
</evidence>
<dbReference type="GO" id="GO:0060326">
    <property type="term" value="P:cell chemotaxis"/>
    <property type="evidence" value="ECO:0007669"/>
    <property type="project" value="TreeGrafter"/>
</dbReference>
<evidence type="ECO:0000313" key="15">
    <source>
        <dbReference type="Proteomes" id="UP001501920"/>
    </source>
</evidence>
<dbReference type="AlphaFoldDB" id="A0A3B4BPL4"/>
<evidence type="ECO:0000256" key="4">
    <source>
        <dbReference type="ARBA" id="ARBA00022989"/>
    </source>
</evidence>
<evidence type="ECO:0000256" key="8">
    <source>
        <dbReference type="ARBA" id="ARBA00023170"/>
    </source>
</evidence>
<dbReference type="SUPFAM" id="SSF81321">
    <property type="entry name" value="Family A G protein-coupled receptor-like"/>
    <property type="match status" value="2"/>
</dbReference>
<sequence>MSMGRRRGSTQAKAICMVIWLAGFLLSLPALLFRSVQFFPDLEAEACYLAYPHDGWRLRFNMTVNVVGFLIPVPLVCYCSYHIIAVLGNKQMDEVKPVSAASFQLQNTTDSPSLSMTFNSSDWYLVYAIVPPYIFILCLTGILGNAFVLLVFFLQRSHWTIPEIYLGNLALADLILLAGLPFWAMNILNYFYWSYGEFLCKVVNLSIIVNMYTSIYMLVMVNVDRYLALVLTMKARWLRRRRNAKAVCFCLWVFGLAMGIPTATYRTVQNSPAFEHAACIIIYPLESLKVAHSLQLNLLGFALPLLAIVFCSCNIVRALHKRRQNVDIQDRNDRKATVLVCAVTLLFLLCWGPFHIITFLDTLCDLHVLDMMRWYHALDIGSQFSTYLAFLNSCLNPLLYVCTGHYFRRKVSEIYKRRRSSVGSVVTALQRSVVSTYVQRTDQIKPVVL</sequence>
<keyword evidence="6 12" id="KW-0472">Membrane</keyword>
<accession>A0A3B4BPL4</accession>
<dbReference type="GO" id="GO:0007204">
    <property type="term" value="P:positive regulation of cytosolic calcium ion concentration"/>
    <property type="evidence" value="ECO:0007669"/>
    <property type="project" value="TreeGrafter"/>
</dbReference>
<dbReference type="Gene3D" id="1.20.1070.10">
    <property type="entry name" value="Rhodopsin 7-helix transmembrane proteins"/>
    <property type="match status" value="2"/>
</dbReference>
<dbReference type="PANTHER" id="PTHR10489">
    <property type="entry name" value="CELL ADHESION MOLECULE"/>
    <property type="match status" value="1"/>
</dbReference>
<dbReference type="GO" id="GO:0009897">
    <property type="term" value="C:external side of plasma membrane"/>
    <property type="evidence" value="ECO:0007669"/>
    <property type="project" value="TreeGrafter"/>
</dbReference>
<proteinExistence type="inferred from homology"/>
<dbReference type="STRING" id="42514.ENSPNAP00000001523"/>
<reference evidence="14" key="2">
    <citation type="submission" date="2025-08" db="UniProtKB">
        <authorList>
            <consortium name="Ensembl"/>
        </authorList>
    </citation>
    <scope>IDENTIFICATION</scope>
</reference>
<keyword evidence="10 11" id="KW-0807">Transducer</keyword>
<dbReference type="Pfam" id="PF00001">
    <property type="entry name" value="7tm_1"/>
    <property type="match status" value="2"/>
</dbReference>
<dbReference type="GO" id="GO:0019722">
    <property type="term" value="P:calcium-mediated signaling"/>
    <property type="evidence" value="ECO:0007669"/>
    <property type="project" value="TreeGrafter"/>
</dbReference>
<keyword evidence="15" id="KW-1185">Reference proteome</keyword>
<dbReference type="GO" id="GO:0019957">
    <property type="term" value="F:C-C chemokine binding"/>
    <property type="evidence" value="ECO:0007669"/>
    <property type="project" value="TreeGrafter"/>
</dbReference>
<evidence type="ECO:0000256" key="1">
    <source>
        <dbReference type="ARBA" id="ARBA00004651"/>
    </source>
</evidence>
<feature type="transmembrane region" description="Helical" evidence="12">
    <location>
        <begin position="165"/>
        <end position="185"/>
    </location>
</feature>
<evidence type="ECO:0000256" key="3">
    <source>
        <dbReference type="ARBA" id="ARBA00022692"/>
    </source>
</evidence>
<evidence type="ECO:0000256" key="7">
    <source>
        <dbReference type="ARBA" id="ARBA00023157"/>
    </source>
</evidence>
<dbReference type="PANTHER" id="PTHR10489:SF957">
    <property type="entry name" value="B2 BRADYKININ RECEPTOR"/>
    <property type="match status" value="1"/>
</dbReference>
<keyword evidence="7" id="KW-1015">Disulfide bond</keyword>
<dbReference type="PROSITE" id="PS50262">
    <property type="entry name" value="G_PROTEIN_RECEP_F1_2"/>
    <property type="match status" value="2"/>
</dbReference>
<evidence type="ECO:0000256" key="6">
    <source>
        <dbReference type="ARBA" id="ARBA00023136"/>
    </source>
</evidence>
<keyword evidence="5 11" id="KW-0297">G-protein coupled receptor</keyword>
<keyword evidence="3 11" id="KW-0812">Transmembrane</keyword>
<dbReference type="OMA" id="GCFWEEL"/>
<feature type="domain" description="G-protein coupled receptors family 1 profile" evidence="13">
    <location>
        <begin position="1"/>
        <end position="87"/>
    </location>
</feature>
<feature type="transmembrane region" description="Helical" evidence="12">
    <location>
        <begin position="12"/>
        <end position="33"/>
    </location>
</feature>
<organism evidence="14 15">
    <name type="scientific">Pygocentrus nattereri</name>
    <name type="common">Red-bellied piranha</name>
    <dbReference type="NCBI Taxonomy" id="42514"/>
    <lineage>
        <taxon>Eukaryota</taxon>
        <taxon>Metazoa</taxon>
        <taxon>Chordata</taxon>
        <taxon>Craniata</taxon>
        <taxon>Vertebrata</taxon>
        <taxon>Euteleostomi</taxon>
        <taxon>Actinopterygii</taxon>
        <taxon>Neopterygii</taxon>
        <taxon>Teleostei</taxon>
        <taxon>Ostariophysi</taxon>
        <taxon>Characiformes</taxon>
        <taxon>Characoidei</taxon>
        <taxon>Pygocentrus</taxon>
    </lineage>
</organism>
<feature type="transmembrane region" description="Helical" evidence="12">
    <location>
        <begin position="124"/>
        <end position="153"/>
    </location>
</feature>
<evidence type="ECO:0000256" key="10">
    <source>
        <dbReference type="ARBA" id="ARBA00023224"/>
    </source>
</evidence>
<dbReference type="GO" id="GO:0004947">
    <property type="term" value="F:bradykinin receptor activity"/>
    <property type="evidence" value="ECO:0007669"/>
    <property type="project" value="Ensembl"/>
</dbReference>
<feature type="domain" description="G-protein coupled receptors family 1 profile" evidence="13">
    <location>
        <begin position="144"/>
        <end position="400"/>
    </location>
</feature>
<dbReference type="GO" id="GO:0016493">
    <property type="term" value="F:C-C chemokine receptor activity"/>
    <property type="evidence" value="ECO:0007669"/>
    <property type="project" value="TreeGrafter"/>
</dbReference>
<name>A0A3B4BPL4_PYGNA</name>
<feature type="transmembrane region" description="Helical" evidence="12">
    <location>
        <begin position="380"/>
        <end position="407"/>
    </location>
</feature>
<feature type="transmembrane region" description="Helical" evidence="12">
    <location>
        <begin position="337"/>
        <end position="360"/>
    </location>
</feature>
<dbReference type="InterPro" id="IPR017452">
    <property type="entry name" value="GPCR_Rhodpsn_7TM"/>
</dbReference>
<dbReference type="PRINTS" id="PR00425">
    <property type="entry name" value="BRADYKININR"/>
</dbReference>
<dbReference type="PROSITE" id="PS00237">
    <property type="entry name" value="G_PROTEIN_RECEP_F1_1"/>
    <property type="match status" value="1"/>
</dbReference>
<feature type="transmembrane region" description="Helical" evidence="12">
    <location>
        <begin position="294"/>
        <end position="316"/>
    </location>
</feature>
<reference evidence="14" key="3">
    <citation type="submission" date="2025-09" db="UniProtKB">
        <authorList>
            <consortium name="Ensembl"/>
        </authorList>
    </citation>
    <scope>IDENTIFICATION</scope>
</reference>
<dbReference type="Ensembl" id="ENSPNAT00000012016.2">
    <property type="protein sequence ID" value="ENSPNAP00000001523.1"/>
    <property type="gene ID" value="ENSPNAG00000008218.2"/>
</dbReference>
<keyword evidence="8 11" id="KW-0675">Receptor</keyword>
<evidence type="ECO:0000256" key="5">
    <source>
        <dbReference type="ARBA" id="ARBA00023040"/>
    </source>
</evidence>
<gene>
    <name evidence="14" type="primary">BDKRB1</name>
</gene>
<protein>
    <recommendedName>
        <fullName evidence="13">G-protein coupled receptors family 1 profile domain-containing protein</fullName>
    </recommendedName>
</protein>
<dbReference type="Proteomes" id="UP001501920">
    <property type="component" value="Chromosome 10"/>
</dbReference>
<comment type="subcellular location">
    <subcellularLocation>
        <location evidence="1">Cell membrane</location>
        <topology evidence="1">Multi-pass membrane protein</topology>
    </subcellularLocation>
</comment>
<keyword evidence="2" id="KW-1003">Cell membrane</keyword>
<keyword evidence="9" id="KW-0325">Glycoprotein</keyword>
<reference evidence="14 15" key="1">
    <citation type="submission" date="2020-10" db="EMBL/GenBank/DDBJ databases">
        <title>Pygocentrus nattereri (red-bellied piranha) genome, fPygNat1, primary haplotype.</title>
        <authorList>
            <person name="Myers G."/>
            <person name="Meyer A."/>
            <person name="Karagic N."/>
            <person name="Pippel M."/>
            <person name="Winkler S."/>
            <person name="Tracey A."/>
            <person name="Wood J."/>
            <person name="Formenti G."/>
            <person name="Howe K."/>
            <person name="Fedrigo O."/>
            <person name="Jarvis E.D."/>
        </authorList>
    </citation>
    <scope>NUCLEOTIDE SEQUENCE [LARGE SCALE GENOMIC DNA]</scope>
</reference>
<dbReference type="GO" id="GO:0006955">
    <property type="term" value="P:immune response"/>
    <property type="evidence" value="ECO:0007669"/>
    <property type="project" value="TreeGrafter"/>
</dbReference>
<dbReference type="GeneTree" id="ENSGT01130000278308"/>
<keyword evidence="4 12" id="KW-1133">Transmembrane helix</keyword>
<feature type="transmembrane region" description="Helical" evidence="12">
    <location>
        <begin position="205"/>
        <end position="223"/>
    </location>
</feature>
<evidence type="ECO:0000256" key="11">
    <source>
        <dbReference type="RuleBase" id="RU000688"/>
    </source>
</evidence>
<evidence type="ECO:0000259" key="13">
    <source>
        <dbReference type="PROSITE" id="PS50262"/>
    </source>
</evidence>
<dbReference type="InterPro" id="IPR050119">
    <property type="entry name" value="CCR1-9-like"/>
</dbReference>
<comment type="similarity">
    <text evidence="11">Belongs to the G-protein coupled receptor 1 family.</text>
</comment>
<dbReference type="InterPro" id="IPR000276">
    <property type="entry name" value="GPCR_Rhodpsn"/>
</dbReference>
<evidence type="ECO:0000256" key="9">
    <source>
        <dbReference type="ARBA" id="ARBA00023180"/>
    </source>
</evidence>
<feature type="transmembrane region" description="Helical" evidence="12">
    <location>
        <begin position="244"/>
        <end position="265"/>
    </location>
</feature>
<evidence type="ECO:0000256" key="2">
    <source>
        <dbReference type="ARBA" id="ARBA00022475"/>
    </source>
</evidence>
<dbReference type="InterPro" id="IPR000496">
    <property type="entry name" value="Brdyknn_rcpt"/>
</dbReference>